<keyword evidence="9" id="KW-0325">Glycoprotein</keyword>
<gene>
    <name evidence="11" type="primary">GAL3ST1</name>
    <name evidence="11" type="ORF">BLAG_LOCUS25420</name>
</gene>
<dbReference type="PANTHER" id="PTHR14647">
    <property type="entry name" value="GALACTOSE-3-O-SULFOTRANSFERASE"/>
    <property type="match status" value="1"/>
</dbReference>
<keyword evidence="12" id="KW-1185">Reference proteome</keyword>
<evidence type="ECO:0000313" key="12">
    <source>
        <dbReference type="Proteomes" id="UP000838412"/>
    </source>
</evidence>
<evidence type="ECO:0000256" key="1">
    <source>
        <dbReference type="ARBA" id="ARBA00004323"/>
    </source>
</evidence>
<sequence>MEEGQSGQTDTRGPLGRVRAMITLPWRPSVMASLGVCAVVCIGTMYSLALYGDRYGVPEYPKIFTLPYHRSLGPPSPCRACREQINITFAKVHKAGGSTVSTILQRFGDVRNLSFVIPRARVSLGWPYQLRPTDYRPGLDGGFNLLVDHVLFNKTRIRSIMPRDTAYVTILRHPFEQLKSSFSWYEVPRKYRIHGEDPVREFLQQPAKYERNFRTRLPFRYTRDFMAYDLGFTNLTQAGNESVVSDFVRQVGSEFDLVLILEHLAESLKTKFEMAGLRSDVIGVRRGKAGWRPPERRVNGEMCPSQWKHALVVTSAVCVLLWVGMYNGGNTVYYPSGFSTQNSPRTPLPCRPCQEQTNLAFVKVHKAGGTTVTCLLQRFGDLRNLSFVLPRKGINLGWPKQMRRDILYWRQNKRNYQYKGTKLSPKQRRIHQKWSNVDYALYNHFNATLWKKIEAQGPDFWDEVRHFEALHNDVMHFCQSSRSVLKIRVGASRWNEEFYLSYN</sequence>
<reference evidence="11" key="1">
    <citation type="submission" date="2022-01" db="EMBL/GenBank/DDBJ databases">
        <authorList>
            <person name="Braso-Vives M."/>
        </authorList>
    </citation>
    <scope>NUCLEOTIDE SEQUENCE</scope>
</reference>
<dbReference type="GO" id="GO:0001733">
    <property type="term" value="F:galactosylceramide sulfotransferase activity"/>
    <property type="evidence" value="ECO:0007669"/>
    <property type="project" value="InterPro"/>
</dbReference>
<dbReference type="OrthoDB" id="514299at2759"/>
<accession>A0A8K0AI29</accession>
<keyword evidence="3" id="KW-0808">Transferase</keyword>
<evidence type="ECO:0000256" key="9">
    <source>
        <dbReference type="ARBA" id="ARBA00023180"/>
    </source>
</evidence>
<dbReference type="EMBL" id="OV696694">
    <property type="protein sequence ID" value="CAH1274381.1"/>
    <property type="molecule type" value="Genomic_DNA"/>
</dbReference>
<dbReference type="GO" id="GO:0009247">
    <property type="term" value="P:glycolipid biosynthetic process"/>
    <property type="evidence" value="ECO:0007669"/>
    <property type="project" value="InterPro"/>
</dbReference>
<evidence type="ECO:0000256" key="3">
    <source>
        <dbReference type="ARBA" id="ARBA00022679"/>
    </source>
</evidence>
<name>A0A8K0AI29_BRALA</name>
<keyword evidence="7" id="KW-0333">Golgi apparatus</keyword>
<dbReference type="Gene3D" id="3.40.50.300">
    <property type="entry name" value="P-loop containing nucleotide triphosphate hydrolases"/>
    <property type="match status" value="2"/>
</dbReference>
<evidence type="ECO:0000256" key="5">
    <source>
        <dbReference type="ARBA" id="ARBA00022968"/>
    </source>
</evidence>
<evidence type="ECO:0000256" key="7">
    <source>
        <dbReference type="ARBA" id="ARBA00023034"/>
    </source>
</evidence>
<proteinExistence type="inferred from homology"/>
<keyword evidence="8 10" id="KW-0472">Membrane</keyword>
<dbReference type="InterPro" id="IPR009729">
    <property type="entry name" value="Gal-3-0_sulfotransfrase"/>
</dbReference>
<dbReference type="Proteomes" id="UP000838412">
    <property type="component" value="Chromosome 9"/>
</dbReference>
<dbReference type="GO" id="GO:0000139">
    <property type="term" value="C:Golgi membrane"/>
    <property type="evidence" value="ECO:0007669"/>
    <property type="project" value="UniProtKB-SubCell"/>
</dbReference>
<evidence type="ECO:0000256" key="8">
    <source>
        <dbReference type="ARBA" id="ARBA00023136"/>
    </source>
</evidence>
<evidence type="ECO:0000256" key="10">
    <source>
        <dbReference type="SAM" id="Phobius"/>
    </source>
</evidence>
<comment type="similarity">
    <text evidence="2">Belongs to the galactose-3-O-sulfotransferase family.</text>
</comment>
<evidence type="ECO:0000256" key="6">
    <source>
        <dbReference type="ARBA" id="ARBA00022989"/>
    </source>
</evidence>
<keyword evidence="6 10" id="KW-1133">Transmembrane helix</keyword>
<dbReference type="InterPro" id="IPR027417">
    <property type="entry name" value="P-loop_NTPase"/>
</dbReference>
<dbReference type="AlphaFoldDB" id="A0A8K0AI29"/>
<evidence type="ECO:0000256" key="2">
    <source>
        <dbReference type="ARBA" id="ARBA00008124"/>
    </source>
</evidence>
<organism evidence="11 12">
    <name type="scientific">Branchiostoma lanceolatum</name>
    <name type="common">Common lancelet</name>
    <name type="synonym">Amphioxus lanceolatum</name>
    <dbReference type="NCBI Taxonomy" id="7740"/>
    <lineage>
        <taxon>Eukaryota</taxon>
        <taxon>Metazoa</taxon>
        <taxon>Chordata</taxon>
        <taxon>Cephalochordata</taxon>
        <taxon>Leptocardii</taxon>
        <taxon>Amphioxiformes</taxon>
        <taxon>Branchiostomatidae</taxon>
        <taxon>Branchiostoma</taxon>
    </lineage>
</organism>
<dbReference type="SUPFAM" id="SSF52540">
    <property type="entry name" value="P-loop containing nucleoside triphosphate hydrolases"/>
    <property type="match status" value="1"/>
</dbReference>
<comment type="subcellular location">
    <subcellularLocation>
        <location evidence="1">Golgi apparatus membrane</location>
        <topology evidence="1">Single-pass type II membrane protein</topology>
    </subcellularLocation>
</comment>
<evidence type="ECO:0000256" key="4">
    <source>
        <dbReference type="ARBA" id="ARBA00022692"/>
    </source>
</evidence>
<protein>
    <submittedName>
        <fullName evidence="11">GAL3ST1 protein</fullName>
    </submittedName>
</protein>
<keyword evidence="4 10" id="KW-0812">Transmembrane</keyword>
<dbReference type="PANTHER" id="PTHR14647:SF87">
    <property type="entry name" value="PUTATIVE-RELATED"/>
    <property type="match status" value="1"/>
</dbReference>
<feature type="transmembrane region" description="Helical" evidence="10">
    <location>
        <begin position="30"/>
        <end position="52"/>
    </location>
</feature>
<keyword evidence="5" id="KW-0735">Signal-anchor</keyword>
<dbReference type="Pfam" id="PF06990">
    <property type="entry name" value="Gal-3-0_sulfotr"/>
    <property type="match status" value="3"/>
</dbReference>
<evidence type="ECO:0000313" key="11">
    <source>
        <dbReference type="EMBL" id="CAH1274381.1"/>
    </source>
</evidence>